<dbReference type="Pfam" id="PF05305">
    <property type="entry name" value="DUF732"/>
    <property type="match status" value="1"/>
</dbReference>
<evidence type="ECO:0000313" key="3">
    <source>
        <dbReference type="EMBL" id="ORW21433.1"/>
    </source>
</evidence>
<accession>A0A1X1ZDH1</accession>
<sequence>MPAQRISGRFRNAALAGGALLVTAVVCAGPAHADEASYLNHLHAIGIQDLEGGDPALVQTGWKICQQISWGAPASELQSLALQKSTQDLGPRGMTPRQADALVDYAIVDLCPRA</sequence>
<evidence type="ECO:0000256" key="1">
    <source>
        <dbReference type="SAM" id="SignalP"/>
    </source>
</evidence>
<keyword evidence="1" id="KW-0732">Signal</keyword>
<dbReference type="InterPro" id="IPR007969">
    <property type="entry name" value="DUF732"/>
</dbReference>
<proteinExistence type="predicted"/>
<feature type="chain" id="PRO_5012868937" description="DUF732 domain-containing protein" evidence="1">
    <location>
        <begin position="34"/>
        <end position="114"/>
    </location>
</feature>
<evidence type="ECO:0000313" key="4">
    <source>
        <dbReference type="Proteomes" id="UP000193529"/>
    </source>
</evidence>
<dbReference type="OrthoDB" id="4746461at2"/>
<evidence type="ECO:0000259" key="2">
    <source>
        <dbReference type="Pfam" id="PF05305"/>
    </source>
</evidence>
<comment type="caution">
    <text evidence="3">The sequence shown here is derived from an EMBL/GenBank/DDBJ whole genome shotgun (WGS) entry which is preliminary data.</text>
</comment>
<protein>
    <recommendedName>
        <fullName evidence="2">DUF732 domain-containing protein</fullName>
    </recommendedName>
</protein>
<dbReference type="EMBL" id="LQPJ01000119">
    <property type="protein sequence ID" value="ORW21433.1"/>
    <property type="molecule type" value="Genomic_DNA"/>
</dbReference>
<reference evidence="3 4" key="1">
    <citation type="submission" date="2016-01" db="EMBL/GenBank/DDBJ databases">
        <title>The new phylogeny of the genus Mycobacterium.</title>
        <authorList>
            <person name="Tarcisio F."/>
            <person name="Conor M."/>
            <person name="Antonella G."/>
            <person name="Elisabetta G."/>
            <person name="Giulia F.S."/>
            <person name="Sara T."/>
            <person name="Anna F."/>
            <person name="Clotilde B."/>
            <person name="Roberto B."/>
            <person name="Veronica D.S."/>
            <person name="Fabio R."/>
            <person name="Monica P."/>
            <person name="Olivier J."/>
            <person name="Enrico T."/>
            <person name="Nicola S."/>
        </authorList>
    </citation>
    <scope>NUCLEOTIDE SEQUENCE [LARGE SCALE GENOMIC DNA]</scope>
    <source>
        <strain evidence="3 4">DSM 44572</strain>
    </source>
</reference>
<organism evidence="3 4">
    <name type="scientific">Mycobacterium palustre</name>
    <dbReference type="NCBI Taxonomy" id="153971"/>
    <lineage>
        <taxon>Bacteria</taxon>
        <taxon>Bacillati</taxon>
        <taxon>Actinomycetota</taxon>
        <taxon>Actinomycetes</taxon>
        <taxon>Mycobacteriales</taxon>
        <taxon>Mycobacteriaceae</taxon>
        <taxon>Mycobacterium</taxon>
        <taxon>Mycobacterium simiae complex</taxon>
    </lineage>
</organism>
<keyword evidence="4" id="KW-1185">Reference proteome</keyword>
<dbReference type="AlphaFoldDB" id="A0A1X1ZDH1"/>
<gene>
    <name evidence="3" type="ORF">AWC19_14085</name>
</gene>
<dbReference type="Proteomes" id="UP000193529">
    <property type="component" value="Unassembled WGS sequence"/>
</dbReference>
<name>A0A1X1ZDH1_9MYCO</name>
<feature type="signal peptide" evidence="1">
    <location>
        <begin position="1"/>
        <end position="33"/>
    </location>
</feature>
<feature type="domain" description="DUF732" evidence="2">
    <location>
        <begin position="34"/>
        <end position="112"/>
    </location>
</feature>